<dbReference type="InterPro" id="IPR005320">
    <property type="entry name" value="Peptidase_S51"/>
</dbReference>
<gene>
    <name evidence="5" type="ORF">SAMN05421736_104225</name>
</gene>
<organism evidence="5 6">
    <name type="scientific">Evansella caseinilytica</name>
    <dbReference type="NCBI Taxonomy" id="1503961"/>
    <lineage>
        <taxon>Bacteria</taxon>
        <taxon>Bacillati</taxon>
        <taxon>Bacillota</taxon>
        <taxon>Bacilli</taxon>
        <taxon>Bacillales</taxon>
        <taxon>Bacillaceae</taxon>
        <taxon>Evansella</taxon>
    </lineage>
</organism>
<keyword evidence="4" id="KW-0720">Serine protease</keyword>
<dbReference type="SUPFAM" id="SSF52317">
    <property type="entry name" value="Class I glutamine amidotransferase-like"/>
    <property type="match status" value="1"/>
</dbReference>
<evidence type="ECO:0000256" key="2">
    <source>
        <dbReference type="ARBA" id="ARBA00022670"/>
    </source>
</evidence>
<protein>
    <submittedName>
        <fullName evidence="5">Cyanophycinase</fullName>
    </submittedName>
</protein>
<proteinExistence type="inferred from homology"/>
<dbReference type="Pfam" id="PF03575">
    <property type="entry name" value="Peptidase_S51"/>
    <property type="match status" value="1"/>
</dbReference>
<evidence type="ECO:0000313" key="5">
    <source>
        <dbReference type="EMBL" id="SDY92920.1"/>
    </source>
</evidence>
<evidence type="ECO:0000256" key="3">
    <source>
        <dbReference type="ARBA" id="ARBA00022801"/>
    </source>
</evidence>
<dbReference type="PANTHER" id="PTHR36175">
    <property type="entry name" value="CYANOPHYCINASE"/>
    <property type="match status" value="1"/>
</dbReference>
<dbReference type="PANTHER" id="PTHR36175:SF1">
    <property type="entry name" value="CYANOPHYCINASE"/>
    <property type="match status" value="1"/>
</dbReference>
<comment type="similarity">
    <text evidence="1">Belongs to the peptidase S51 family.</text>
</comment>
<dbReference type="EMBL" id="FNPI01000004">
    <property type="protein sequence ID" value="SDY92920.1"/>
    <property type="molecule type" value="Genomic_DNA"/>
</dbReference>
<evidence type="ECO:0000256" key="1">
    <source>
        <dbReference type="ARBA" id="ARBA00006534"/>
    </source>
</evidence>
<name>A0A1H3NW29_9BACI</name>
<keyword evidence="3" id="KW-0378">Hydrolase</keyword>
<dbReference type="AlphaFoldDB" id="A0A1H3NW29"/>
<evidence type="ECO:0000256" key="4">
    <source>
        <dbReference type="ARBA" id="ARBA00022825"/>
    </source>
</evidence>
<dbReference type="Proteomes" id="UP000198935">
    <property type="component" value="Unassembled WGS sequence"/>
</dbReference>
<keyword evidence="6" id="KW-1185">Reference proteome</keyword>
<keyword evidence="2" id="KW-0645">Protease</keyword>
<sequence>MLPDDEGYLNYSEVTSILEESTGIFIGGGDTEKYHHYYANEPIKSLIKEKYNRGIPIGGSSAGALILPEISLISPNDTKNGEMISKDGIGLLNDILIGVHFTEWNKEKNLVAGMLKHKIAHGIGIDEEACAVFRNGQFENAYGEAVHHLRLTDIAEGKYEKISD</sequence>
<dbReference type="STRING" id="1503961.SAMN05421736_104225"/>
<accession>A0A1H3NW29</accession>
<reference evidence="6" key="1">
    <citation type="submission" date="2016-10" db="EMBL/GenBank/DDBJ databases">
        <authorList>
            <person name="Varghese N."/>
            <person name="Submissions S."/>
        </authorList>
    </citation>
    <scope>NUCLEOTIDE SEQUENCE [LARGE SCALE GENOMIC DNA]</scope>
    <source>
        <strain evidence="6">SP</strain>
    </source>
</reference>
<dbReference type="Gene3D" id="3.40.50.880">
    <property type="match status" value="1"/>
</dbReference>
<dbReference type="GO" id="GO:0008236">
    <property type="term" value="F:serine-type peptidase activity"/>
    <property type="evidence" value="ECO:0007669"/>
    <property type="project" value="UniProtKB-KW"/>
</dbReference>
<dbReference type="InterPro" id="IPR029062">
    <property type="entry name" value="Class_I_gatase-like"/>
</dbReference>
<evidence type="ECO:0000313" key="6">
    <source>
        <dbReference type="Proteomes" id="UP000198935"/>
    </source>
</evidence>
<dbReference type="GO" id="GO:0006508">
    <property type="term" value="P:proteolysis"/>
    <property type="evidence" value="ECO:0007669"/>
    <property type="project" value="UniProtKB-KW"/>
</dbReference>